<dbReference type="RefSeq" id="XP_002741736.1">
    <property type="nucleotide sequence ID" value="XM_002741690.1"/>
</dbReference>
<name>A0ABM0H0X4_SACKO</name>
<evidence type="ECO:0000313" key="4">
    <source>
        <dbReference type="RefSeq" id="XP_002741736.1"/>
    </source>
</evidence>
<sequence length="356" mass="39906">MALSTNSVLRKKQRLCNSNLLPMPTATSSPVLRQAPVSRRHSNANASATSSTASTMRSASTSRSFGFDTNTSIIAASNSSGMVTISEDSFNILIENQRQLMAYQNELKDSMQDMRVALSEQQKKRKVKPSKAVQAEVRNVYKELEKNEFSWTLGSCGFRAAENAEVNRRVLLGVNNVMPGVKDDVITMAMKTYFMSKKKKEKKEVNGTYDEHKKKQSRKQRLYSKLNKRVIELNRNRSIPEGDKELYASAMKVGYMSSEVSGSEDDAEDQRKLLVVNPLPWRSVILNNLFKSLDEKHAKRVQNKGVILERCRRKVGAQSTRDYPSNAPRFSLIDFSSGEEEGDNNSQGEGEVAAAE</sequence>
<feature type="coiled-coil region" evidence="1">
    <location>
        <begin position="93"/>
        <end position="124"/>
    </location>
</feature>
<feature type="region of interest" description="Disordered" evidence="2">
    <location>
        <begin position="317"/>
        <end position="356"/>
    </location>
</feature>
<proteinExistence type="predicted"/>
<dbReference type="GeneID" id="100367854"/>
<gene>
    <name evidence="4" type="primary">LOC100367854</name>
</gene>
<feature type="compositionally biased region" description="Polar residues" evidence="2">
    <location>
        <begin position="20"/>
        <end position="31"/>
    </location>
</feature>
<evidence type="ECO:0000256" key="2">
    <source>
        <dbReference type="SAM" id="MobiDB-lite"/>
    </source>
</evidence>
<evidence type="ECO:0000313" key="3">
    <source>
        <dbReference type="Proteomes" id="UP000694865"/>
    </source>
</evidence>
<accession>A0ABM0H0X4</accession>
<keyword evidence="1" id="KW-0175">Coiled coil</keyword>
<evidence type="ECO:0000256" key="1">
    <source>
        <dbReference type="SAM" id="Coils"/>
    </source>
</evidence>
<organism evidence="3 4">
    <name type="scientific">Saccoglossus kowalevskii</name>
    <name type="common">Acorn worm</name>
    <dbReference type="NCBI Taxonomy" id="10224"/>
    <lineage>
        <taxon>Eukaryota</taxon>
        <taxon>Metazoa</taxon>
        <taxon>Hemichordata</taxon>
        <taxon>Enteropneusta</taxon>
        <taxon>Harrimaniidae</taxon>
        <taxon>Saccoglossus</taxon>
    </lineage>
</organism>
<protein>
    <submittedName>
        <fullName evidence="4">Uncharacterized protein LOC100367854</fullName>
    </submittedName>
</protein>
<reference evidence="4" key="1">
    <citation type="submission" date="2025-08" db="UniProtKB">
        <authorList>
            <consortium name="RefSeq"/>
        </authorList>
    </citation>
    <scope>IDENTIFICATION</scope>
    <source>
        <tissue evidence="4">Testes</tissue>
    </source>
</reference>
<feature type="region of interest" description="Disordered" evidence="2">
    <location>
        <begin position="20"/>
        <end position="62"/>
    </location>
</feature>
<keyword evidence="3" id="KW-1185">Reference proteome</keyword>
<dbReference type="Proteomes" id="UP000694865">
    <property type="component" value="Unplaced"/>
</dbReference>
<feature type="compositionally biased region" description="Low complexity" evidence="2">
    <location>
        <begin position="43"/>
        <end position="62"/>
    </location>
</feature>